<evidence type="ECO:0000256" key="3">
    <source>
        <dbReference type="ARBA" id="ARBA00022643"/>
    </source>
</evidence>
<keyword evidence="4 7" id="KW-0521">NADP</keyword>
<evidence type="ECO:0000256" key="2">
    <source>
        <dbReference type="ARBA" id="ARBA00022630"/>
    </source>
</evidence>
<keyword evidence="6 7" id="KW-0520">NAD</keyword>
<evidence type="ECO:0000259" key="9">
    <source>
        <dbReference type="Pfam" id="PF00881"/>
    </source>
</evidence>
<evidence type="ECO:0000256" key="1">
    <source>
        <dbReference type="ARBA" id="ARBA00007118"/>
    </source>
</evidence>
<feature type="binding site" description="in other chain" evidence="8">
    <location>
        <begin position="131"/>
        <end position="133"/>
    </location>
    <ligand>
        <name>FMN</name>
        <dbReference type="ChEBI" id="CHEBI:58210"/>
        <note>ligand shared between dimeric partners</note>
    </ligand>
</feature>
<dbReference type="EMBL" id="RDOM01000003">
    <property type="protein sequence ID" value="MBF4270501.1"/>
    <property type="molecule type" value="Genomic_DNA"/>
</dbReference>
<dbReference type="PANTHER" id="PTHR43821">
    <property type="entry name" value="NAD(P)H NITROREDUCTASE YDJA-RELATED"/>
    <property type="match status" value="1"/>
</dbReference>
<accession>A0A1Y0NSD1</accession>
<keyword evidence="3 7" id="KW-0288">FMN</keyword>
<dbReference type="PIRSF" id="PIRSF000232">
    <property type="entry name" value="YdjA"/>
    <property type="match status" value="1"/>
</dbReference>
<dbReference type="EC" id="1.-.-.-" evidence="7"/>
<dbReference type="RefSeq" id="WP_013857243.1">
    <property type="nucleotide sequence ID" value="NZ_CP020534.1"/>
</dbReference>
<dbReference type="CDD" id="cd02135">
    <property type="entry name" value="YdjA-like"/>
    <property type="match status" value="1"/>
</dbReference>
<organism evidence="10 11">
    <name type="scientific">Vibrio anguillarum</name>
    <name type="common">Listonella anguillarum</name>
    <dbReference type="NCBI Taxonomy" id="55601"/>
    <lineage>
        <taxon>Bacteria</taxon>
        <taxon>Pseudomonadati</taxon>
        <taxon>Pseudomonadota</taxon>
        <taxon>Gammaproteobacteria</taxon>
        <taxon>Vibrionales</taxon>
        <taxon>Vibrionaceae</taxon>
        <taxon>Vibrio</taxon>
    </lineage>
</organism>
<dbReference type="SUPFAM" id="SSF55469">
    <property type="entry name" value="FMN-dependent nitroreductase-like"/>
    <property type="match status" value="1"/>
</dbReference>
<dbReference type="KEGG" id="vau:VANGNB10_cI0924"/>
<feature type="binding site" evidence="8">
    <location>
        <position position="35"/>
    </location>
    <ligand>
        <name>FMN</name>
        <dbReference type="ChEBI" id="CHEBI:58210"/>
        <note>ligand shared between dimeric partners</note>
    </ligand>
</feature>
<name>A0A1Y0NSD1_VIBAN</name>
<feature type="binding site" evidence="8">
    <location>
        <position position="39"/>
    </location>
    <ligand>
        <name>FMN</name>
        <dbReference type="ChEBI" id="CHEBI:58210"/>
        <note>ligand shared between dimeric partners</note>
    </ligand>
</feature>
<comment type="similarity">
    <text evidence="1 7">Belongs to the nitroreductase family.</text>
</comment>
<dbReference type="InterPro" id="IPR052530">
    <property type="entry name" value="NAD(P)H_nitroreductase"/>
</dbReference>
<gene>
    <name evidence="10" type="ORF">EAY07_00270</name>
</gene>
<keyword evidence="2 7" id="KW-0285">Flavoprotein</keyword>
<dbReference type="Gene3D" id="3.40.109.10">
    <property type="entry name" value="NADH Oxidase"/>
    <property type="match status" value="1"/>
</dbReference>
<evidence type="ECO:0000256" key="7">
    <source>
        <dbReference type="PIRNR" id="PIRNR000232"/>
    </source>
</evidence>
<dbReference type="AlphaFoldDB" id="A0A1Y0NSD1"/>
<reference evidence="10 11" key="1">
    <citation type="journal article" date="2021" name="PeerJ">
        <title>Analysis of 44 Vibrio anguillarum genomes reveals high genetic diversity.</title>
        <authorList>
            <person name="Hansen M.J."/>
            <person name="Dalsgaard I."/>
        </authorList>
    </citation>
    <scope>NUCLEOTIDE SEQUENCE [LARGE SCALE GENOMIC DNA]</scope>
    <source>
        <strain evidence="10 11">17-16730-2A</strain>
    </source>
</reference>
<protein>
    <recommendedName>
        <fullName evidence="7">Putative NAD(P)H nitroreductase</fullName>
        <ecNumber evidence="7">1.-.-.-</ecNumber>
    </recommendedName>
</protein>
<dbReference type="NCBIfam" id="NF008088">
    <property type="entry name" value="PRK10828.1"/>
    <property type="match status" value="1"/>
</dbReference>
<evidence type="ECO:0000256" key="6">
    <source>
        <dbReference type="ARBA" id="ARBA00023027"/>
    </source>
</evidence>
<dbReference type="InterPro" id="IPR000415">
    <property type="entry name" value="Nitroreductase-like"/>
</dbReference>
<dbReference type="InterPro" id="IPR026021">
    <property type="entry name" value="YdjA-like"/>
</dbReference>
<dbReference type="Proteomes" id="UP000722957">
    <property type="component" value="Unassembled WGS sequence"/>
</dbReference>
<keyword evidence="5 7" id="KW-0560">Oxidoreductase</keyword>
<dbReference type="Pfam" id="PF00881">
    <property type="entry name" value="Nitroreductase"/>
    <property type="match status" value="1"/>
</dbReference>
<evidence type="ECO:0000256" key="8">
    <source>
        <dbReference type="PIRSR" id="PIRSR000232-1"/>
    </source>
</evidence>
<evidence type="ECO:0000313" key="10">
    <source>
        <dbReference type="EMBL" id="MBF4270501.1"/>
    </source>
</evidence>
<sequence>MDALELLLNRRSIANLTSPAPEGLVLENIIRAGLRAPDHGGLTPWRFVIAQGAGLQKLSGILASAVRADNGSDAEIEKAKNAPFRAPMVITVIAKVTEHEKVPAIEQHLSAGCAVQAMQMAAVAQGFQGFWRSGSWMFHSHVRQALGAKGDDQIVGFLYLGTAGCTPMKVPERDLSKFIEFL</sequence>
<dbReference type="InterPro" id="IPR029479">
    <property type="entry name" value="Nitroreductase"/>
</dbReference>
<comment type="cofactor">
    <cofactor evidence="8">
        <name>FMN</name>
        <dbReference type="ChEBI" id="CHEBI:58210"/>
    </cofactor>
    <text evidence="8">Binds 1 FMN per subunit.</text>
</comment>
<feature type="binding site" description="in other chain" evidence="8">
    <location>
        <begin position="10"/>
        <end position="12"/>
    </location>
    <ligand>
        <name>FMN</name>
        <dbReference type="ChEBI" id="CHEBI:58210"/>
        <note>ligand shared between dimeric partners</note>
    </ligand>
</feature>
<proteinExistence type="inferred from homology"/>
<dbReference type="GO" id="GO:0016491">
    <property type="term" value="F:oxidoreductase activity"/>
    <property type="evidence" value="ECO:0007669"/>
    <property type="project" value="UniProtKB-UniRule"/>
</dbReference>
<evidence type="ECO:0000313" key="11">
    <source>
        <dbReference type="Proteomes" id="UP000722957"/>
    </source>
</evidence>
<evidence type="ECO:0000256" key="4">
    <source>
        <dbReference type="ARBA" id="ARBA00022857"/>
    </source>
</evidence>
<feature type="domain" description="Nitroreductase" evidence="9">
    <location>
        <begin position="8"/>
        <end position="161"/>
    </location>
</feature>
<evidence type="ECO:0000256" key="5">
    <source>
        <dbReference type="ARBA" id="ARBA00023002"/>
    </source>
</evidence>
<dbReference type="PANTHER" id="PTHR43821:SF1">
    <property type="entry name" value="NAD(P)H NITROREDUCTASE YDJA-RELATED"/>
    <property type="match status" value="1"/>
</dbReference>
<comment type="caution">
    <text evidence="10">The sequence shown here is derived from an EMBL/GenBank/DDBJ whole genome shotgun (WGS) entry which is preliminary data.</text>
</comment>